<comment type="caution">
    <text evidence="6">The sequence shown here is derived from an EMBL/GenBank/DDBJ whole genome shotgun (WGS) entry which is preliminary data.</text>
</comment>
<evidence type="ECO:0000313" key="6">
    <source>
        <dbReference type="EMBL" id="SDF42071.1"/>
    </source>
</evidence>
<evidence type="ECO:0000256" key="1">
    <source>
        <dbReference type="ARBA" id="ARBA00023015"/>
    </source>
</evidence>
<proteinExistence type="predicted"/>
<protein>
    <submittedName>
        <fullName evidence="6">Transcriptional regulator, TetR family</fullName>
    </submittedName>
</protein>
<keyword evidence="2 4" id="KW-0238">DNA-binding</keyword>
<dbReference type="Proteomes" id="UP000198615">
    <property type="component" value="Unassembled WGS sequence"/>
</dbReference>
<feature type="domain" description="HTH tetR-type" evidence="5">
    <location>
        <begin position="5"/>
        <end position="65"/>
    </location>
</feature>
<dbReference type="InterPro" id="IPR036271">
    <property type="entry name" value="Tet_transcr_reg_TetR-rel_C_sf"/>
</dbReference>
<dbReference type="PRINTS" id="PR00455">
    <property type="entry name" value="HTHTETR"/>
</dbReference>
<dbReference type="GO" id="GO:0003677">
    <property type="term" value="F:DNA binding"/>
    <property type="evidence" value="ECO:0007669"/>
    <property type="project" value="UniProtKB-UniRule"/>
</dbReference>
<dbReference type="PANTHER" id="PTHR47506">
    <property type="entry name" value="TRANSCRIPTIONAL REGULATORY PROTEIN"/>
    <property type="match status" value="1"/>
</dbReference>
<dbReference type="PANTHER" id="PTHR47506:SF6">
    <property type="entry name" value="HTH-TYPE TRANSCRIPTIONAL REPRESSOR NEMR"/>
    <property type="match status" value="1"/>
</dbReference>
<dbReference type="SUPFAM" id="SSF46689">
    <property type="entry name" value="Homeodomain-like"/>
    <property type="match status" value="1"/>
</dbReference>
<evidence type="ECO:0000256" key="2">
    <source>
        <dbReference type="ARBA" id="ARBA00023125"/>
    </source>
</evidence>
<gene>
    <name evidence="6" type="ORF">SAMN05660686_01270</name>
</gene>
<dbReference type="OrthoDB" id="9811084at2"/>
<organism evidence="6 7">
    <name type="scientific">Thalassobaculum litoreum DSM 18839</name>
    <dbReference type="NCBI Taxonomy" id="1123362"/>
    <lineage>
        <taxon>Bacteria</taxon>
        <taxon>Pseudomonadati</taxon>
        <taxon>Pseudomonadota</taxon>
        <taxon>Alphaproteobacteria</taxon>
        <taxon>Rhodospirillales</taxon>
        <taxon>Thalassobaculaceae</taxon>
        <taxon>Thalassobaculum</taxon>
    </lineage>
</organism>
<dbReference type="AlphaFoldDB" id="A0A8G2BHB9"/>
<dbReference type="Pfam" id="PF00440">
    <property type="entry name" value="TetR_N"/>
    <property type="match status" value="1"/>
</dbReference>
<dbReference type="PROSITE" id="PS50977">
    <property type="entry name" value="HTH_TETR_2"/>
    <property type="match status" value="1"/>
</dbReference>
<evidence type="ECO:0000259" key="5">
    <source>
        <dbReference type="PROSITE" id="PS50977"/>
    </source>
</evidence>
<evidence type="ECO:0000256" key="4">
    <source>
        <dbReference type="PROSITE-ProRule" id="PRU00335"/>
    </source>
</evidence>
<reference evidence="6 7" key="1">
    <citation type="submission" date="2016-10" db="EMBL/GenBank/DDBJ databases">
        <authorList>
            <person name="Varghese N."/>
            <person name="Submissions S."/>
        </authorList>
    </citation>
    <scope>NUCLEOTIDE SEQUENCE [LARGE SCALE GENOMIC DNA]</scope>
    <source>
        <strain evidence="6 7">DSM 18839</strain>
    </source>
</reference>
<evidence type="ECO:0000256" key="3">
    <source>
        <dbReference type="ARBA" id="ARBA00023163"/>
    </source>
</evidence>
<dbReference type="InterPro" id="IPR009057">
    <property type="entry name" value="Homeodomain-like_sf"/>
</dbReference>
<keyword evidence="1" id="KW-0805">Transcription regulation</keyword>
<feature type="DNA-binding region" description="H-T-H motif" evidence="4">
    <location>
        <begin position="28"/>
        <end position="47"/>
    </location>
</feature>
<accession>A0A8G2BHB9</accession>
<dbReference type="Gene3D" id="1.10.357.10">
    <property type="entry name" value="Tetracycline Repressor, domain 2"/>
    <property type="match status" value="1"/>
</dbReference>
<keyword evidence="7" id="KW-1185">Reference proteome</keyword>
<dbReference type="RefSeq" id="WP_093149003.1">
    <property type="nucleotide sequence ID" value="NZ_FNBW01000003.1"/>
</dbReference>
<dbReference type="EMBL" id="FNBW01000003">
    <property type="protein sequence ID" value="SDF42071.1"/>
    <property type="molecule type" value="Genomic_DNA"/>
</dbReference>
<evidence type="ECO:0000313" key="7">
    <source>
        <dbReference type="Proteomes" id="UP000198615"/>
    </source>
</evidence>
<dbReference type="InterPro" id="IPR001647">
    <property type="entry name" value="HTH_TetR"/>
</dbReference>
<sequence length="204" mass="22744">MRRGEQTREKILDIAEDAVLAKGFGATSIEEVIAAVGITKSGFFYHFRDKNELARAMLVRFLKRDDAVLDDLFAVGEGEDPLAAFLKGLDRFAAIMGEMEQGHPGCLVATYCYNEVLFDREVRELNRLGVLAWRERFRRIFDAIDAHYPANDVVDIDALADMVSSVTEGGIVMAKALKEPGVLAEQIRLLRSYVKLLYTPSLAA</sequence>
<name>A0A8G2BHB9_9PROT</name>
<keyword evidence="3" id="KW-0804">Transcription</keyword>
<dbReference type="SUPFAM" id="SSF48498">
    <property type="entry name" value="Tetracyclin repressor-like, C-terminal domain"/>
    <property type="match status" value="1"/>
</dbReference>